<feature type="region of interest" description="Disordered" evidence="1">
    <location>
        <begin position="1"/>
        <end position="26"/>
    </location>
</feature>
<feature type="non-terminal residue" evidence="2">
    <location>
        <position position="1"/>
    </location>
</feature>
<dbReference type="EMBL" id="LXQA010726987">
    <property type="protein sequence ID" value="MCI67937.1"/>
    <property type="molecule type" value="Genomic_DNA"/>
</dbReference>
<evidence type="ECO:0000313" key="2">
    <source>
        <dbReference type="EMBL" id="MCI67937.1"/>
    </source>
</evidence>
<comment type="caution">
    <text evidence="2">The sequence shown here is derived from an EMBL/GenBank/DDBJ whole genome shotgun (WGS) entry which is preliminary data.</text>
</comment>
<protein>
    <submittedName>
        <fullName evidence="2">Uncharacterized protein</fullName>
    </submittedName>
</protein>
<sequence>KAASGAARLASGAGGVASSTMQEKKV</sequence>
<evidence type="ECO:0000256" key="1">
    <source>
        <dbReference type="SAM" id="MobiDB-lite"/>
    </source>
</evidence>
<feature type="compositionally biased region" description="Low complexity" evidence="1">
    <location>
        <begin position="1"/>
        <end position="19"/>
    </location>
</feature>
<proteinExistence type="predicted"/>
<dbReference type="Proteomes" id="UP000265520">
    <property type="component" value="Unassembled WGS sequence"/>
</dbReference>
<dbReference type="AlphaFoldDB" id="A0A392U585"/>
<organism evidence="2 3">
    <name type="scientific">Trifolium medium</name>
    <dbReference type="NCBI Taxonomy" id="97028"/>
    <lineage>
        <taxon>Eukaryota</taxon>
        <taxon>Viridiplantae</taxon>
        <taxon>Streptophyta</taxon>
        <taxon>Embryophyta</taxon>
        <taxon>Tracheophyta</taxon>
        <taxon>Spermatophyta</taxon>
        <taxon>Magnoliopsida</taxon>
        <taxon>eudicotyledons</taxon>
        <taxon>Gunneridae</taxon>
        <taxon>Pentapetalae</taxon>
        <taxon>rosids</taxon>
        <taxon>fabids</taxon>
        <taxon>Fabales</taxon>
        <taxon>Fabaceae</taxon>
        <taxon>Papilionoideae</taxon>
        <taxon>50 kb inversion clade</taxon>
        <taxon>NPAAA clade</taxon>
        <taxon>Hologalegina</taxon>
        <taxon>IRL clade</taxon>
        <taxon>Trifolieae</taxon>
        <taxon>Trifolium</taxon>
    </lineage>
</organism>
<evidence type="ECO:0000313" key="3">
    <source>
        <dbReference type="Proteomes" id="UP000265520"/>
    </source>
</evidence>
<name>A0A392U585_9FABA</name>
<keyword evidence="3" id="KW-1185">Reference proteome</keyword>
<accession>A0A392U585</accession>
<reference evidence="2 3" key="1">
    <citation type="journal article" date="2018" name="Front. Plant Sci.">
        <title>Red Clover (Trifolium pratense) and Zigzag Clover (T. medium) - A Picture of Genomic Similarities and Differences.</title>
        <authorList>
            <person name="Dluhosova J."/>
            <person name="Istvanek J."/>
            <person name="Nedelnik J."/>
            <person name="Repkova J."/>
        </authorList>
    </citation>
    <scope>NUCLEOTIDE SEQUENCE [LARGE SCALE GENOMIC DNA]</scope>
    <source>
        <strain evidence="3">cv. 10/8</strain>
        <tissue evidence="2">Leaf</tissue>
    </source>
</reference>